<dbReference type="EMBL" id="JROU02002228">
    <property type="protein sequence ID" value="OEH73833.1"/>
    <property type="molecule type" value="Genomic_DNA"/>
</dbReference>
<dbReference type="Proteomes" id="UP000095192">
    <property type="component" value="Unassembled WGS sequence"/>
</dbReference>
<keyword evidence="3" id="KW-1185">Reference proteome</keyword>
<name>A0A1D3CRK8_9EIME</name>
<proteinExistence type="predicted"/>
<dbReference type="AlphaFoldDB" id="A0A1D3CRK8"/>
<protein>
    <submittedName>
        <fullName evidence="2">Uncharacterized protein</fullName>
    </submittedName>
</protein>
<evidence type="ECO:0000313" key="2">
    <source>
        <dbReference type="EMBL" id="OEH73833.1"/>
    </source>
</evidence>
<organism evidence="2 3">
    <name type="scientific">Cyclospora cayetanensis</name>
    <dbReference type="NCBI Taxonomy" id="88456"/>
    <lineage>
        <taxon>Eukaryota</taxon>
        <taxon>Sar</taxon>
        <taxon>Alveolata</taxon>
        <taxon>Apicomplexa</taxon>
        <taxon>Conoidasida</taxon>
        <taxon>Coccidia</taxon>
        <taxon>Eucoccidiorida</taxon>
        <taxon>Eimeriorina</taxon>
        <taxon>Eimeriidae</taxon>
        <taxon>Cyclospora</taxon>
    </lineage>
</organism>
<gene>
    <name evidence="2" type="ORF">cyc_06448</name>
</gene>
<dbReference type="VEuPathDB" id="ToxoDB:cyc_06448"/>
<accession>A0A1D3CRK8</accession>
<reference evidence="2 3" key="1">
    <citation type="journal article" date="2016" name="BMC Genomics">
        <title>Comparative genomics reveals Cyclospora cayetanensis possesses coccidia-like metabolism and invasion components but unique surface antigens.</title>
        <authorList>
            <person name="Liu S."/>
            <person name="Wang L."/>
            <person name="Zheng H."/>
            <person name="Xu Z."/>
            <person name="Roellig D.M."/>
            <person name="Li N."/>
            <person name="Frace M.A."/>
            <person name="Tang K."/>
            <person name="Arrowood M.J."/>
            <person name="Moss D.M."/>
            <person name="Zhang L."/>
            <person name="Feng Y."/>
            <person name="Xiao L."/>
        </authorList>
    </citation>
    <scope>NUCLEOTIDE SEQUENCE [LARGE SCALE GENOMIC DNA]</scope>
    <source>
        <strain evidence="2 3">CHN_HEN01</strain>
    </source>
</reference>
<feature type="region of interest" description="Disordered" evidence="1">
    <location>
        <begin position="1"/>
        <end position="23"/>
    </location>
</feature>
<comment type="caution">
    <text evidence="2">The sequence shown here is derived from an EMBL/GenBank/DDBJ whole genome shotgun (WGS) entry which is preliminary data.</text>
</comment>
<evidence type="ECO:0000256" key="1">
    <source>
        <dbReference type="SAM" id="MobiDB-lite"/>
    </source>
</evidence>
<sequence length="85" mass="9565">MQEAHRAVRSASQQQAPKQRMLPQRLCQWRRPAGETAAATTAEAVTRHLRKCILAFSVSSKLLQTPLFVTRHAAQPPKERRPSPP</sequence>
<dbReference type="InParanoid" id="A0A1D3CRK8"/>
<evidence type="ECO:0000313" key="3">
    <source>
        <dbReference type="Proteomes" id="UP000095192"/>
    </source>
</evidence>